<dbReference type="EMBL" id="JAUTWS010000231">
    <property type="protein sequence ID" value="MDO9714370.1"/>
    <property type="molecule type" value="Genomic_DNA"/>
</dbReference>
<protein>
    <submittedName>
        <fullName evidence="2">Uncharacterized protein</fullName>
    </submittedName>
</protein>
<name>A0ABT9EDR3_9PROT</name>
<sequence>MSEMGEAPLSGRDLLLELLLDRLDAAGGAAMAAEEADFAAQLAALERRLAALSEADTLGPGSAVKAGDPRRPAPT</sequence>
<evidence type="ECO:0000313" key="2">
    <source>
        <dbReference type="EMBL" id="MDO9714370.1"/>
    </source>
</evidence>
<evidence type="ECO:0000256" key="1">
    <source>
        <dbReference type="SAM" id="MobiDB-lite"/>
    </source>
</evidence>
<organism evidence="2 3">
    <name type="scientific">Paracraurococcus lichenis</name>
    <dbReference type="NCBI Taxonomy" id="3064888"/>
    <lineage>
        <taxon>Bacteria</taxon>
        <taxon>Pseudomonadati</taxon>
        <taxon>Pseudomonadota</taxon>
        <taxon>Alphaproteobacteria</taxon>
        <taxon>Acetobacterales</taxon>
        <taxon>Roseomonadaceae</taxon>
        <taxon>Paracraurococcus</taxon>
    </lineage>
</organism>
<gene>
    <name evidence="2" type="ORF">Q7A36_39165</name>
</gene>
<keyword evidence="3" id="KW-1185">Reference proteome</keyword>
<comment type="caution">
    <text evidence="2">The sequence shown here is derived from an EMBL/GenBank/DDBJ whole genome shotgun (WGS) entry which is preliminary data.</text>
</comment>
<dbReference type="RefSeq" id="WP_305109204.1">
    <property type="nucleotide sequence ID" value="NZ_JAUTWS010000231.1"/>
</dbReference>
<reference evidence="2 3" key="1">
    <citation type="submission" date="2023-08" db="EMBL/GenBank/DDBJ databases">
        <title>The draft genome sequence of Paracraurococcus sp. LOR1-02.</title>
        <authorList>
            <person name="Kingkaew E."/>
            <person name="Tanasupawat S."/>
        </authorList>
    </citation>
    <scope>NUCLEOTIDE SEQUENCE [LARGE SCALE GENOMIC DNA]</scope>
    <source>
        <strain evidence="2 3">LOR1-02</strain>
    </source>
</reference>
<accession>A0ABT9EDR3</accession>
<evidence type="ECO:0000313" key="3">
    <source>
        <dbReference type="Proteomes" id="UP001243009"/>
    </source>
</evidence>
<proteinExistence type="predicted"/>
<feature type="region of interest" description="Disordered" evidence="1">
    <location>
        <begin position="56"/>
        <end position="75"/>
    </location>
</feature>
<dbReference type="Proteomes" id="UP001243009">
    <property type="component" value="Unassembled WGS sequence"/>
</dbReference>